<organism evidence="2 3">
    <name type="scientific">Gimesia chilikensis</name>
    <dbReference type="NCBI Taxonomy" id="2605989"/>
    <lineage>
        <taxon>Bacteria</taxon>
        <taxon>Pseudomonadati</taxon>
        <taxon>Planctomycetota</taxon>
        <taxon>Planctomycetia</taxon>
        <taxon>Planctomycetales</taxon>
        <taxon>Planctomycetaceae</taxon>
        <taxon>Gimesia</taxon>
    </lineage>
</organism>
<reference evidence="2 3" key="1">
    <citation type="submission" date="2019-02" db="EMBL/GenBank/DDBJ databases">
        <title>Deep-cultivation of Planctomycetes and their phenomic and genomic characterization uncovers novel biology.</title>
        <authorList>
            <person name="Wiegand S."/>
            <person name="Jogler M."/>
            <person name="Boedeker C."/>
            <person name="Pinto D."/>
            <person name="Vollmers J."/>
            <person name="Rivas-Marin E."/>
            <person name="Kohn T."/>
            <person name="Peeters S.H."/>
            <person name="Heuer A."/>
            <person name="Rast P."/>
            <person name="Oberbeckmann S."/>
            <person name="Bunk B."/>
            <person name="Jeske O."/>
            <person name="Meyerdierks A."/>
            <person name="Storesund J.E."/>
            <person name="Kallscheuer N."/>
            <person name="Luecker S."/>
            <person name="Lage O.M."/>
            <person name="Pohl T."/>
            <person name="Merkel B.J."/>
            <person name="Hornburger P."/>
            <person name="Mueller R.-W."/>
            <person name="Bruemmer F."/>
            <person name="Labrenz M."/>
            <person name="Spormann A.M."/>
            <person name="Op den Camp H."/>
            <person name="Overmann J."/>
            <person name="Amann R."/>
            <person name="Jetten M.S.M."/>
            <person name="Mascher T."/>
            <person name="Medema M.H."/>
            <person name="Devos D.P."/>
            <person name="Kaster A.-K."/>
            <person name="Ovreas L."/>
            <person name="Rohde M."/>
            <person name="Galperin M.Y."/>
            <person name="Jogler C."/>
        </authorList>
    </citation>
    <scope>NUCLEOTIDE SEQUENCE [LARGE SCALE GENOMIC DNA]</scope>
    <source>
        <strain evidence="2 3">HG66A1</strain>
    </source>
</reference>
<evidence type="ECO:0000313" key="3">
    <source>
        <dbReference type="Proteomes" id="UP000320421"/>
    </source>
</evidence>
<protein>
    <submittedName>
        <fullName evidence="2">Uncharacterized protein</fullName>
    </submittedName>
</protein>
<dbReference type="EMBL" id="CP036266">
    <property type="protein sequence ID" value="QDT21995.1"/>
    <property type="molecule type" value="Genomic_DNA"/>
</dbReference>
<evidence type="ECO:0000313" key="2">
    <source>
        <dbReference type="EMBL" id="QDT21995.1"/>
    </source>
</evidence>
<dbReference type="RefSeq" id="WP_145187146.1">
    <property type="nucleotide sequence ID" value="NZ_CP036266.1"/>
</dbReference>
<gene>
    <name evidence="2" type="ORF">HG66A1_38010</name>
</gene>
<feature type="transmembrane region" description="Helical" evidence="1">
    <location>
        <begin position="6"/>
        <end position="26"/>
    </location>
</feature>
<proteinExistence type="predicted"/>
<dbReference type="AlphaFoldDB" id="A0A517PRJ9"/>
<name>A0A517PRJ9_9PLAN</name>
<keyword evidence="1" id="KW-1133">Transmembrane helix</keyword>
<accession>A0A517PRJ9</accession>
<evidence type="ECO:0000256" key="1">
    <source>
        <dbReference type="SAM" id="Phobius"/>
    </source>
</evidence>
<sequence length="84" mass="9296">MRWEMIVGALEIFILGWLFGATTVFYNVSVSEARYQTATHLALAMEGAGNGGEIAIDREGEPLIQRELGCVYVFRTLNQLSVIS</sequence>
<dbReference type="Proteomes" id="UP000320421">
    <property type="component" value="Chromosome"/>
</dbReference>
<keyword evidence="1" id="KW-0812">Transmembrane</keyword>
<keyword evidence="3" id="KW-1185">Reference proteome</keyword>
<keyword evidence="1" id="KW-0472">Membrane</keyword>